<dbReference type="AlphaFoldDB" id="A0A372G6R8"/>
<keyword evidence="5" id="KW-1185">Reference proteome</keyword>
<dbReference type="Proteomes" id="UP000262621">
    <property type="component" value="Unassembled WGS sequence"/>
</dbReference>
<accession>A0A372G6R8</accession>
<proteinExistence type="predicted"/>
<dbReference type="InterPro" id="IPR050272">
    <property type="entry name" value="Isochorismatase-like_hydrls"/>
</dbReference>
<sequence length="220" mass="23839">MSLPTIAGYPLPDETELPGNRVDWRPDPTRAVLLIHDMQRYFTAPFDDVEPLAPAVANIVELRRICTDLAIPVIFTRQPGGQTRDERGLLLDMWGWGPPADPTAVAFHAELMPGDGDTVLEKRRYSAFVDSPFADLLGDRDQLVITGIYAHIGVTATACDAFMRGVQAFVVADAVADFTRADHLASLRYVARRCGVVMSAKHVGTALGGAHRDPSAEGSA</sequence>
<dbReference type="InterPro" id="IPR036380">
    <property type="entry name" value="Isochorismatase-like_sf"/>
</dbReference>
<dbReference type="OrthoDB" id="5794853at2"/>
<keyword evidence="1" id="KW-0378">Hydrolase</keyword>
<protein>
    <submittedName>
        <fullName evidence="4">Isochorismatase family protein</fullName>
    </submittedName>
</protein>
<dbReference type="PANTHER" id="PTHR43540">
    <property type="entry name" value="PEROXYUREIDOACRYLATE/UREIDOACRYLATE AMIDOHYDROLASE-RELATED"/>
    <property type="match status" value="1"/>
</dbReference>
<organism evidence="4 5">
    <name type="scientific">Micromonospora craniellae</name>
    <dbReference type="NCBI Taxonomy" id="2294034"/>
    <lineage>
        <taxon>Bacteria</taxon>
        <taxon>Bacillati</taxon>
        <taxon>Actinomycetota</taxon>
        <taxon>Actinomycetes</taxon>
        <taxon>Micromonosporales</taxon>
        <taxon>Micromonosporaceae</taxon>
        <taxon>Micromonospora</taxon>
    </lineage>
</organism>
<dbReference type="Pfam" id="PF00857">
    <property type="entry name" value="Isochorismatase"/>
    <property type="match status" value="1"/>
</dbReference>
<feature type="domain" description="Isochorismatase-like" evidence="3">
    <location>
        <begin position="32"/>
        <end position="200"/>
    </location>
</feature>
<dbReference type="GO" id="GO:0008908">
    <property type="term" value="F:isochorismatase activity"/>
    <property type="evidence" value="ECO:0007669"/>
    <property type="project" value="InterPro"/>
</dbReference>
<reference evidence="4 5" key="1">
    <citation type="submission" date="2018-08" db="EMBL/GenBank/DDBJ databases">
        <title>Verrucosispora craniellae sp. nov., isolated from a marine sponge in the South China Sea.</title>
        <authorList>
            <person name="Li L."/>
            <person name="Lin H.W."/>
        </authorList>
    </citation>
    <scope>NUCLEOTIDE SEQUENCE [LARGE SCALE GENOMIC DNA]</scope>
    <source>
        <strain evidence="4 5">LHW63014</strain>
    </source>
</reference>
<dbReference type="RefSeq" id="WP_117226375.1">
    <property type="nucleotide sequence ID" value="NZ_CP061725.1"/>
</dbReference>
<evidence type="ECO:0000256" key="1">
    <source>
        <dbReference type="ARBA" id="ARBA00022801"/>
    </source>
</evidence>
<evidence type="ECO:0000313" key="5">
    <source>
        <dbReference type="Proteomes" id="UP000262621"/>
    </source>
</evidence>
<feature type="region of interest" description="Disordered" evidence="2">
    <location>
        <begin position="1"/>
        <end position="23"/>
    </location>
</feature>
<evidence type="ECO:0000313" key="4">
    <source>
        <dbReference type="EMBL" id="RFS48466.1"/>
    </source>
</evidence>
<dbReference type="InterPro" id="IPR000868">
    <property type="entry name" value="Isochorismatase-like_dom"/>
</dbReference>
<evidence type="ECO:0000259" key="3">
    <source>
        <dbReference type="Pfam" id="PF00857"/>
    </source>
</evidence>
<dbReference type="PANTHER" id="PTHR43540:SF3">
    <property type="entry name" value="ENTEROBACTIN SYNTHASE COMPONENT B"/>
    <property type="match status" value="1"/>
</dbReference>
<dbReference type="SUPFAM" id="SSF52499">
    <property type="entry name" value="Isochorismatase-like hydrolases"/>
    <property type="match status" value="1"/>
</dbReference>
<dbReference type="Gene3D" id="3.40.50.850">
    <property type="entry name" value="Isochorismatase-like"/>
    <property type="match status" value="1"/>
</dbReference>
<name>A0A372G6R8_9ACTN</name>
<dbReference type="InterPro" id="IPR016291">
    <property type="entry name" value="Isochorismatase"/>
</dbReference>
<comment type="caution">
    <text evidence="4">The sequence shown here is derived from an EMBL/GenBank/DDBJ whole genome shotgun (WGS) entry which is preliminary data.</text>
</comment>
<evidence type="ECO:0000256" key="2">
    <source>
        <dbReference type="SAM" id="MobiDB-lite"/>
    </source>
</evidence>
<dbReference type="PRINTS" id="PR01398">
    <property type="entry name" value="ISCHRISMTASE"/>
</dbReference>
<dbReference type="EMBL" id="QVFU01000001">
    <property type="protein sequence ID" value="RFS48466.1"/>
    <property type="molecule type" value="Genomic_DNA"/>
</dbReference>
<gene>
    <name evidence="4" type="ORF">D0Q02_03065</name>
</gene>